<evidence type="ECO:0000256" key="1">
    <source>
        <dbReference type="ARBA" id="ARBA00001092"/>
    </source>
</evidence>
<dbReference type="GO" id="GO:0006508">
    <property type="term" value="P:proteolysis"/>
    <property type="evidence" value="ECO:0007669"/>
    <property type="project" value="UniProtKB-KW"/>
</dbReference>
<dbReference type="PIRSF" id="PIRSF032067">
    <property type="entry name" value="Cyanophycinase"/>
    <property type="match status" value="1"/>
</dbReference>
<evidence type="ECO:0000256" key="9">
    <source>
        <dbReference type="PIRSR" id="PIRSR032067-1"/>
    </source>
</evidence>
<evidence type="ECO:0000256" key="7">
    <source>
        <dbReference type="ARBA" id="ARBA00022801"/>
    </source>
</evidence>
<evidence type="ECO:0000313" key="12">
    <source>
        <dbReference type="Proteomes" id="UP000285190"/>
    </source>
</evidence>
<feature type="chain" id="PRO_5019515759" description="Cyanophycinase" evidence="10">
    <location>
        <begin position="24"/>
        <end position="332"/>
    </location>
</feature>
<reference evidence="11 12" key="1">
    <citation type="submission" date="2018-09" db="EMBL/GenBank/DDBJ databases">
        <authorList>
            <person name="Zhu H."/>
        </authorList>
    </citation>
    <scope>NUCLEOTIDE SEQUENCE [LARGE SCALE GENOMIC DNA]</scope>
    <source>
        <strain evidence="11 12">K2R10-39</strain>
    </source>
</reference>
<dbReference type="InterPro" id="IPR005320">
    <property type="entry name" value="Peptidase_S51"/>
</dbReference>
<dbReference type="SUPFAM" id="SSF52317">
    <property type="entry name" value="Class I glutamine amidotransferase-like"/>
    <property type="match status" value="1"/>
</dbReference>
<dbReference type="PANTHER" id="PTHR36175:SF1">
    <property type="entry name" value="CYANOPHYCINASE"/>
    <property type="match status" value="1"/>
</dbReference>
<evidence type="ECO:0000256" key="6">
    <source>
        <dbReference type="ARBA" id="ARBA00022670"/>
    </source>
</evidence>
<dbReference type="GO" id="GO:0004180">
    <property type="term" value="F:carboxypeptidase activity"/>
    <property type="evidence" value="ECO:0007669"/>
    <property type="project" value="UniProtKB-KW"/>
</dbReference>
<evidence type="ECO:0000313" key="11">
    <source>
        <dbReference type="EMBL" id="RJG07381.1"/>
    </source>
</evidence>
<dbReference type="PROSITE" id="PS51257">
    <property type="entry name" value="PROKAR_LIPOPROTEIN"/>
    <property type="match status" value="1"/>
</dbReference>
<dbReference type="CDD" id="cd03145">
    <property type="entry name" value="GAT1_cyanophycinase"/>
    <property type="match status" value="1"/>
</dbReference>
<accession>A0A418X4S5</accession>
<feature type="active site" description="Charge relay system" evidence="9">
    <location>
        <position position="179"/>
    </location>
</feature>
<dbReference type="GO" id="GO:0008236">
    <property type="term" value="F:serine-type peptidase activity"/>
    <property type="evidence" value="ECO:0007669"/>
    <property type="project" value="UniProtKB-KW"/>
</dbReference>
<dbReference type="InterPro" id="IPR011811">
    <property type="entry name" value="Peptidase_S51_cyanophycinase"/>
</dbReference>
<dbReference type="AlphaFoldDB" id="A0A418X4S5"/>
<keyword evidence="11" id="KW-0121">Carboxypeptidase</keyword>
<keyword evidence="12" id="KW-1185">Reference proteome</keyword>
<keyword evidence="8" id="KW-0720">Serine protease</keyword>
<evidence type="ECO:0000256" key="4">
    <source>
        <dbReference type="ARBA" id="ARBA00013115"/>
    </source>
</evidence>
<feature type="active site" description="Charge relay system" evidence="9">
    <location>
        <position position="237"/>
    </location>
</feature>
<proteinExistence type="inferred from homology"/>
<keyword evidence="6" id="KW-0645">Protease</keyword>
<name>A0A418X4S5_9BURK</name>
<comment type="similarity">
    <text evidence="3">Belongs to the peptidase S51 family.</text>
</comment>
<dbReference type="Proteomes" id="UP000285190">
    <property type="component" value="Unassembled WGS sequence"/>
</dbReference>
<dbReference type="EC" id="3.4.15.6" evidence="4"/>
<keyword evidence="10" id="KW-0732">Signal</keyword>
<dbReference type="RefSeq" id="WP_119740781.1">
    <property type="nucleotide sequence ID" value="NZ_QYUN01000002.1"/>
</dbReference>
<evidence type="ECO:0000256" key="8">
    <source>
        <dbReference type="ARBA" id="ARBA00022825"/>
    </source>
</evidence>
<dbReference type="EMBL" id="QYUN01000002">
    <property type="protein sequence ID" value="RJG07381.1"/>
    <property type="molecule type" value="Genomic_DNA"/>
</dbReference>
<feature type="signal peptide" evidence="10">
    <location>
        <begin position="1"/>
        <end position="23"/>
    </location>
</feature>
<evidence type="ECO:0000256" key="10">
    <source>
        <dbReference type="SAM" id="SignalP"/>
    </source>
</evidence>
<feature type="active site" description="Charge relay system" evidence="9">
    <location>
        <position position="210"/>
    </location>
</feature>
<comment type="function">
    <text evidence="2">Exopeptidase that catalyzes the hydrolytic cleavage of multi-L-arginyl-poly-L-aspartic acid (cyanophycin; a water-insoluble reserve polymer) into aspartate-arginine dipeptides.</text>
</comment>
<keyword evidence="7 11" id="KW-0378">Hydrolase</keyword>
<evidence type="ECO:0000256" key="3">
    <source>
        <dbReference type="ARBA" id="ARBA00006534"/>
    </source>
</evidence>
<dbReference type="NCBIfam" id="TIGR02069">
    <property type="entry name" value="cyanophycinase"/>
    <property type="match status" value="1"/>
</dbReference>
<protein>
    <recommendedName>
        <fullName evidence="5">Cyanophycinase</fullName>
        <ecNumber evidence="4">3.4.15.6</ecNumber>
    </recommendedName>
</protein>
<dbReference type="PANTHER" id="PTHR36175">
    <property type="entry name" value="CYANOPHYCINASE"/>
    <property type="match status" value="1"/>
</dbReference>
<comment type="caution">
    <text evidence="11">The sequence shown here is derived from an EMBL/GenBank/DDBJ whole genome shotgun (WGS) entry which is preliminary data.</text>
</comment>
<comment type="catalytic activity">
    <reaction evidence="1">
        <text>[L-4-(L-arginin-2-N-yl)aspartate](n) + H2O = [L-4-(L-arginin-2-N-yl)aspartate](n-1) + L-4-(L-arginin-2-N-yl)aspartate</text>
        <dbReference type="Rhea" id="RHEA:12845"/>
        <dbReference type="Rhea" id="RHEA-COMP:13728"/>
        <dbReference type="Rhea" id="RHEA-COMP:13734"/>
        <dbReference type="ChEBI" id="CHEBI:15377"/>
        <dbReference type="ChEBI" id="CHEBI:137986"/>
        <dbReference type="ChEBI" id="CHEBI:137991"/>
        <dbReference type="EC" id="3.4.15.6"/>
    </reaction>
</comment>
<evidence type="ECO:0000256" key="5">
    <source>
        <dbReference type="ARBA" id="ARBA00015719"/>
    </source>
</evidence>
<dbReference type="GO" id="GO:0008241">
    <property type="term" value="F:peptidyl-dipeptidase activity"/>
    <property type="evidence" value="ECO:0007669"/>
    <property type="project" value="UniProtKB-EC"/>
</dbReference>
<dbReference type="InterPro" id="IPR029062">
    <property type="entry name" value="Class_I_gatase-like"/>
</dbReference>
<evidence type="ECO:0000256" key="2">
    <source>
        <dbReference type="ARBA" id="ARBA00002039"/>
    </source>
</evidence>
<organism evidence="11 12">
    <name type="scientific">Noviherbaspirillum cavernae</name>
    <dbReference type="NCBI Taxonomy" id="2320862"/>
    <lineage>
        <taxon>Bacteria</taxon>
        <taxon>Pseudomonadati</taxon>
        <taxon>Pseudomonadota</taxon>
        <taxon>Betaproteobacteria</taxon>
        <taxon>Burkholderiales</taxon>
        <taxon>Oxalobacteraceae</taxon>
        <taxon>Noviherbaspirillum</taxon>
    </lineage>
</organism>
<sequence length="332" mass="35424">MKRRNILIAGIGALGCWRLAAHAAAVTHQEAVRIVPPSVPPSAPPSASPQHRQGRLVIIGGAEDRTGDKLILRRFVELTGRDDPQIAVLTAASAFPDFAWGRYDQVLTEIGVRRRVYLAINTPDDCNDPALAAQIVQSDGVFIGGGDQRRLVSLIGGTEIEKAIRYAYLARGACIAGTSAGAAAMSRHMLAGRGVSDGMGLLEGAIIDQHFSQRRRLARLLAAVARNPRLLGIGVDEDTALVISKGHGFEVLGAGGVTLVDARRLPQPLEGFEPDQLLQLPEMQVHWLPQGASYRLAANAAGERGALVLPEAHRAQPAQPALHELLPMLPQL</sequence>
<gene>
    <name evidence="11" type="ORF">D3870_16495</name>
</gene>
<dbReference type="OrthoDB" id="9799980at2"/>
<dbReference type="Pfam" id="PF03575">
    <property type="entry name" value="Peptidase_S51"/>
    <property type="match status" value="1"/>
</dbReference>
<dbReference type="Gene3D" id="3.40.50.880">
    <property type="match status" value="1"/>
</dbReference>